<accession>A0A7Y1M7Y7</accession>
<comment type="caution">
    <text evidence="1">The sequence shown here is derived from an EMBL/GenBank/DDBJ whole genome shotgun (WGS) entry which is preliminary data.</text>
</comment>
<dbReference type="SUPFAM" id="SSF53850">
    <property type="entry name" value="Periplasmic binding protein-like II"/>
    <property type="match status" value="1"/>
</dbReference>
<dbReference type="EMBL" id="JAAQYH010000023">
    <property type="protein sequence ID" value="NNA76874.1"/>
    <property type="molecule type" value="Genomic_DNA"/>
</dbReference>
<evidence type="ECO:0000313" key="2">
    <source>
        <dbReference type="Proteomes" id="UP000535954"/>
    </source>
</evidence>
<dbReference type="Gene3D" id="3.40.190.10">
    <property type="entry name" value="Periplasmic binding protein-like II"/>
    <property type="match status" value="2"/>
</dbReference>
<dbReference type="AlphaFoldDB" id="A0A7Y1M7Y7"/>
<name>A0A7Y1M7Y7_9PSED</name>
<proteinExistence type="predicted"/>
<sequence>MTELNDGALFDAEFGIGHRGSTVPERSGVALSFRGRPVYLSLYSGRADFIVAATSIAGDISAKAPRPVRVVTGEVFPKNLVGIAYLKDRTELGEALLAGLKAIQADGTYDKILKKWNVETMSLPAPGINLGALQEQ</sequence>
<protein>
    <submittedName>
        <fullName evidence="1">Transporter substrate-binding domain-containing protein</fullName>
    </submittedName>
</protein>
<gene>
    <name evidence="1" type="ORF">HBO13_30015</name>
</gene>
<reference evidence="1 2" key="1">
    <citation type="journal article" date="2020" name="Front. Microbiol.">
        <title>Genetic Organization of the aprX-lipA2 Operon Affects the Proteolytic Potential of Pseudomonas Species in Milk.</title>
        <authorList>
            <person name="Maier C."/>
            <person name="Huptas C."/>
            <person name="von Neubeck M."/>
            <person name="Scherer S."/>
            <person name="Wenning M."/>
            <person name="Lucking G."/>
        </authorList>
    </citation>
    <scope>NUCLEOTIDE SEQUENCE [LARGE SCALE GENOMIC DNA]</scope>
    <source>
        <strain evidence="1 2">WS 5405</strain>
    </source>
</reference>
<dbReference type="Proteomes" id="UP000535954">
    <property type="component" value="Unassembled WGS sequence"/>
</dbReference>
<organism evidence="1 2">
    <name type="scientific">Pseudomonas lactis</name>
    <dbReference type="NCBI Taxonomy" id="1615674"/>
    <lineage>
        <taxon>Bacteria</taxon>
        <taxon>Pseudomonadati</taxon>
        <taxon>Pseudomonadota</taxon>
        <taxon>Gammaproteobacteria</taxon>
        <taxon>Pseudomonadales</taxon>
        <taxon>Pseudomonadaceae</taxon>
        <taxon>Pseudomonas</taxon>
    </lineage>
</organism>
<evidence type="ECO:0000313" key="1">
    <source>
        <dbReference type="EMBL" id="NNA76874.1"/>
    </source>
</evidence>